<proteinExistence type="predicted"/>
<dbReference type="EMBL" id="AMZH03016370">
    <property type="protein sequence ID" value="RRT44593.1"/>
    <property type="molecule type" value="Genomic_DNA"/>
</dbReference>
<reference evidence="1 2" key="1">
    <citation type="journal article" date="2014" name="Agronomy (Basel)">
        <title>A Draft Genome Sequence for Ensete ventricosum, the Drought-Tolerant Tree Against Hunger.</title>
        <authorList>
            <person name="Harrison J."/>
            <person name="Moore K.A."/>
            <person name="Paszkiewicz K."/>
            <person name="Jones T."/>
            <person name="Grant M."/>
            <person name="Ambacheew D."/>
            <person name="Muzemil S."/>
            <person name="Studholme D.J."/>
        </authorList>
    </citation>
    <scope>NUCLEOTIDE SEQUENCE [LARGE SCALE GENOMIC DNA]</scope>
</reference>
<evidence type="ECO:0000313" key="2">
    <source>
        <dbReference type="Proteomes" id="UP000287651"/>
    </source>
</evidence>
<protein>
    <submittedName>
        <fullName evidence="1">Uncharacterized protein</fullName>
    </submittedName>
</protein>
<name>A0A426XYK7_ENSVE</name>
<dbReference type="AlphaFoldDB" id="A0A426XYK7"/>
<organism evidence="1 2">
    <name type="scientific">Ensete ventricosum</name>
    <name type="common">Abyssinian banana</name>
    <name type="synonym">Musa ensete</name>
    <dbReference type="NCBI Taxonomy" id="4639"/>
    <lineage>
        <taxon>Eukaryota</taxon>
        <taxon>Viridiplantae</taxon>
        <taxon>Streptophyta</taxon>
        <taxon>Embryophyta</taxon>
        <taxon>Tracheophyta</taxon>
        <taxon>Spermatophyta</taxon>
        <taxon>Magnoliopsida</taxon>
        <taxon>Liliopsida</taxon>
        <taxon>Zingiberales</taxon>
        <taxon>Musaceae</taxon>
        <taxon>Ensete</taxon>
    </lineage>
</organism>
<gene>
    <name evidence="1" type="ORF">B296_00044257</name>
</gene>
<dbReference type="Proteomes" id="UP000287651">
    <property type="component" value="Unassembled WGS sequence"/>
</dbReference>
<sequence>MFRKVMRDVEFRSIFFAPSRKFKILAISEVVFRSVFRTPSPKFKILPIPNVLVHGMSYKHGFVKKRDSHKVCTKSRAKSSYDIFFVHRHENSK</sequence>
<accession>A0A426XYK7</accession>
<evidence type="ECO:0000313" key="1">
    <source>
        <dbReference type="EMBL" id="RRT44593.1"/>
    </source>
</evidence>
<comment type="caution">
    <text evidence="1">The sequence shown here is derived from an EMBL/GenBank/DDBJ whole genome shotgun (WGS) entry which is preliminary data.</text>
</comment>